<dbReference type="InterPro" id="IPR013103">
    <property type="entry name" value="RVT_2"/>
</dbReference>
<feature type="domain" description="Reverse transcriptase Ty1/copia-type" evidence="1">
    <location>
        <begin position="57"/>
        <end position="141"/>
    </location>
</feature>
<protein>
    <recommendedName>
        <fullName evidence="1">Reverse transcriptase Ty1/copia-type domain-containing protein</fullName>
    </recommendedName>
</protein>
<reference evidence="2" key="1">
    <citation type="submission" date="2020-01" db="EMBL/GenBank/DDBJ databases">
        <authorList>
            <person name="Mishra B."/>
        </authorList>
    </citation>
    <scope>NUCLEOTIDE SEQUENCE [LARGE SCALE GENOMIC DNA]</scope>
</reference>
<sequence length="141" mass="15940">MATRSKAGIIKPNRRYLLAAEVTSSPEFIPRTAIQALKDEKWCKATDAEYNAQIGNHTLVAQGYSQRYGLDYAETFSPVIKSTTIRLVLGVAVDRSWPVKQLDVNNAFLQGTLTDEVYMEQPPGYIDRDRPDYVCRLRKAI</sequence>
<gene>
    <name evidence="2" type="ORF">MERR_LOCUS16257</name>
</gene>
<name>A0A6D2IVD5_9BRAS</name>
<dbReference type="Proteomes" id="UP000467841">
    <property type="component" value="Unassembled WGS sequence"/>
</dbReference>
<dbReference type="AlphaFoldDB" id="A0A6D2IVD5"/>
<keyword evidence="3" id="KW-1185">Reference proteome</keyword>
<organism evidence="2 3">
    <name type="scientific">Microthlaspi erraticum</name>
    <dbReference type="NCBI Taxonomy" id="1685480"/>
    <lineage>
        <taxon>Eukaryota</taxon>
        <taxon>Viridiplantae</taxon>
        <taxon>Streptophyta</taxon>
        <taxon>Embryophyta</taxon>
        <taxon>Tracheophyta</taxon>
        <taxon>Spermatophyta</taxon>
        <taxon>Magnoliopsida</taxon>
        <taxon>eudicotyledons</taxon>
        <taxon>Gunneridae</taxon>
        <taxon>Pentapetalae</taxon>
        <taxon>rosids</taxon>
        <taxon>malvids</taxon>
        <taxon>Brassicales</taxon>
        <taxon>Brassicaceae</taxon>
        <taxon>Coluteocarpeae</taxon>
        <taxon>Microthlaspi</taxon>
    </lineage>
</organism>
<evidence type="ECO:0000259" key="1">
    <source>
        <dbReference type="Pfam" id="PF07727"/>
    </source>
</evidence>
<proteinExistence type="predicted"/>
<evidence type="ECO:0000313" key="3">
    <source>
        <dbReference type="Proteomes" id="UP000467841"/>
    </source>
</evidence>
<dbReference type="EMBL" id="CACVBM020001074">
    <property type="protein sequence ID" value="CAA7029022.1"/>
    <property type="molecule type" value="Genomic_DNA"/>
</dbReference>
<dbReference type="Pfam" id="PF07727">
    <property type="entry name" value="RVT_2"/>
    <property type="match status" value="1"/>
</dbReference>
<dbReference type="OrthoDB" id="7473114at2759"/>
<comment type="caution">
    <text evidence="2">The sequence shown here is derived from an EMBL/GenBank/DDBJ whole genome shotgun (WGS) entry which is preliminary data.</text>
</comment>
<evidence type="ECO:0000313" key="2">
    <source>
        <dbReference type="EMBL" id="CAA7029022.1"/>
    </source>
</evidence>
<accession>A0A6D2IVD5</accession>